<name>A0AAX3VWH1_AERSA</name>
<gene>
    <name evidence="1" type="ORF">QLQ87_08375</name>
</gene>
<dbReference type="Proteomes" id="UP001239426">
    <property type="component" value="Chromosome"/>
</dbReference>
<accession>A0AAX3VWH1</accession>
<dbReference type="EMBL" id="CP124841">
    <property type="protein sequence ID" value="WHF38339.1"/>
    <property type="molecule type" value="Genomic_DNA"/>
</dbReference>
<dbReference type="RefSeq" id="WP_282684520.1">
    <property type="nucleotide sequence ID" value="NZ_CP124841.1"/>
</dbReference>
<dbReference type="AlphaFoldDB" id="A0AAX3VWH1"/>
<reference evidence="1" key="1">
    <citation type="submission" date="2023-05" db="EMBL/GenBank/DDBJ databases">
        <title>Aeromonas salmonicida 57, complete genome.</title>
        <authorList>
            <person name="Shao L."/>
        </authorList>
    </citation>
    <scope>NUCLEOTIDE SEQUENCE</scope>
    <source>
        <strain evidence="1">57</strain>
    </source>
</reference>
<evidence type="ECO:0000313" key="2">
    <source>
        <dbReference type="Proteomes" id="UP001239426"/>
    </source>
</evidence>
<organism evidence="1 2">
    <name type="scientific">Aeromonas salmonicida</name>
    <dbReference type="NCBI Taxonomy" id="645"/>
    <lineage>
        <taxon>Bacteria</taxon>
        <taxon>Pseudomonadati</taxon>
        <taxon>Pseudomonadota</taxon>
        <taxon>Gammaproteobacteria</taxon>
        <taxon>Aeromonadales</taxon>
        <taxon>Aeromonadaceae</taxon>
        <taxon>Aeromonas</taxon>
    </lineage>
</organism>
<proteinExistence type="predicted"/>
<protein>
    <submittedName>
        <fullName evidence="1">Uncharacterized protein</fullName>
    </submittedName>
</protein>
<evidence type="ECO:0000313" key="1">
    <source>
        <dbReference type="EMBL" id="WHF38339.1"/>
    </source>
</evidence>
<sequence length="265" mass="30384">MKSHRPYGPAPSALESSILKLRALEMILIIFYMESLRRFIIGSIKATDKLRQTKRLDLQDDEELDKSSSKILRKATSILLDEGIITHEQRIEFNRLVNYRNTIGHAPHYLTVDVGAYDNLHSLTTIGKKQPSGYDKTMLDRVIKMRKDIQVAIGEQFVMLASFDILMFDSAEKTYLKEIKKLKKKISSQINKFKILYDEANKSIQKIPMQVINEVQPYHPKHYKGNGTLSDSGIRCVKMLYDAGATPLAVSHLMKISIVSAKRWR</sequence>